<dbReference type="RefSeq" id="WP_157731994.1">
    <property type="nucleotide sequence ID" value="NZ_CP018477.1"/>
</dbReference>
<dbReference type="OrthoDB" id="9762302at2"/>
<gene>
    <name evidence="2" type="ORF">THTE_2425</name>
</gene>
<name>A0A286RGE9_9BACT</name>
<evidence type="ECO:0000259" key="1">
    <source>
        <dbReference type="Pfam" id="PF04389"/>
    </source>
</evidence>
<dbReference type="InterPro" id="IPR045175">
    <property type="entry name" value="M28_fam"/>
</dbReference>
<dbReference type="EMBL" id="CP018477">
    <property type="protein sequence ID" value="ASV75027.1"/>
    <property type="molecule type" value="Genomic_DNA"/>
</dbReference>
<accession>A0A286RGE9</accession>
<dbReference type="Gene3D" id="3.40.630.10">
    <property type="entry name" value="Zn peptidases"/>
    <property type="match status" value="1"/>
</dbReference>
<dbReference type="Pfam" id="PF04389">
    <property type="entry name" value="Peptidase_M28"/>
    <property type="match status" value="1"/>
</dbReference>
<feature type="domain" description="Peptidase M28" evidence="1">
    <location>
        <begin position="145"/>
        <end position="345"/>
    </location>
</feature>
<proteinExistence type="predicted"/>
<keyword evidence="3" id="KW-1185">Reference proteome</keyword>
<reference evidence="2 3" key="1">
    <citation type="journal article" name="Front. Microbiol.">
        <title>Sugar Metabolism of the First Thermophilic Planctomycete Thermogutta terrifontis: Comparative Genomic and Transcriptomic Approaches.</title>
        <authorList>
            <person name="Elcheninov A.G."/>
            <person name="Menzel P."/>
            <person name="Gudbergsdottir S.R."/>
            <person name="Slesarev A.I."/>
            <person name="Kadnikov V.V."/>
            <person name="Krogh A."/>
            <person name="Bonch-Osmolovskaya E.A."/>
            <person name="Peng X."/>
            <person name="Kublanov I.V."/>
        </authorList>
    </citation>
    <scope>NUCLEOTIDE SEQUENCE [LARGE SCALE GENOMIC DNA]</scope>
    <source>
        <strain evidence="2 3">R1</strain>
    </source>
</reference>
<evidence type="ECO:0000313" key="3">
    <source>
        <dbReference type="Proteomes" id="UP000215086"/>
    </source>
</evidence>
<dbReference type="PANTHER" id="PTHR12147:SF26">
    <property type="entry name" value="PEPTIDASE M28 DOMAIN-CONTAINING PROTEIN"/>
    <property type="match status" value="1"/>
</dbReference>
<protein>
    <recommendedName>
        <fullName evidence="1">Peptidase M28 domain-containing protein</fullName>
    </recommendedName>
</protein>
<evidence type="ECO:0000313" key="2">
    <source>
        <dbReference type="EMBL" id="ASV75027.1"/>
    </source>
</evidence>
<dbReference type="Proteomes" id="UP000215086">
    <property type="component" value="Chromosome"/>
</dbReference>
<dbReference type="KEGG" id="ttf:THTE_2425"/>
<sequence length="354" mass="40008">MRELKLARIVPIVMLATLAHSLSVLGEEHPASPESRWTVVWNQPTVVEEIQSRITQVNAEQIRRHLFYLAKDPLPFRKLNYTRPGQSKNSLHEADDYLAAQLTEWGYQVVREPVQVQAFRRDPSKPKAHQYSPPHPEDPWYTAYNLYAEKQGKRHPEEIILLLAHKDSQSWVDSPGANDNAIGTCGLLEMARVLRDYPNDRTIRFLWCNEEHWPWTSVTAAQKAKERGDNIIAVINLDGIGVKSAEDTAAGRKTNVTVFTVPEGEALARLVSAANERFRIGLEQRIAQRTRPGDDDGSFVRAGYPVTILQIGSFPYADPNYHTENDIPERTDVENAAMTVQLTLATVVTLDRTP</sequence>
<dbReference type="GO" id="GO:0006508">
    <property type="term" value="P:proteolysis"/>
    <property type="evidence" value="ECO:0007669"/>
    <property type="project" value="InterPro"/>
</dbReference>
<dbReference type="AlphaFoldDB" id="A0A286RGE9"/>
<dbReference type="SUPFAM" id="SSF53187">
    <property type="entry name" value="Zn-dependent exopeptidases"/>
    <property type="match status" value="1"/>
</dbReference>
<organism evidence="2 3">
    <name type="scientific">Thermogutta terrifontis</name>
    <dbReference type="NCBI Taxonomy" id="1331910"/>
    <lineage>
        <taxon>Bacteria</taxon>
        <taxon>Pseudomonadati</taxon>
        <taxon>Planctomycetota</taxon>
        <taxon>Planctomycetia</taxon>
        <taxon>Pirellulales</taxon>
        <taxon>Thermoguttaceae</taxon>
        <taxon>Thermogutta</taxon>
    </lineage>
</organism>
<dbReference type="GO" id="GO:0008235">
    <property type="term" value="F:metalloexopeptidase activity"/>
    <property type="evidence" value="ECO:0007669"/>
    <property type="project" value="InterPro"/>
</dbReference>
<dbReference type="PANTHER" id="PTHR12147">
    <property type="entry name" value="METALLOPEPTIDASE M28 FAMILY MEMBER"/>
    <property type="match status" value="1"/>
</dbReference>
<dbReference type="InterPro" id="IPR007484">
    <property type="entry name" value="Peptidase_M28"/>
</dbReference>